<dbReference type="RefSeq" id="WP_143094180.1">
    <property type="nucleotide sequence ID" value="NZ_BBPN01000005.1"/>
</dbReference>
<sequence>MLPPYSARGIQQGGPPIVATSTRAAGSARSAPLSALRSRLPGGDSVLWLALVAALYAASQLLLVPPSMGLGWDETVYVSQVSAHVPAEFFSAPRSRGITLLVAPVALLGHSTAALRVYLSLLSALGLFLALLAWRRVRDTRVLALAGALFASLWITEYYGPQAMPNLWIALSGLAAVGCFLDAWRRPGARLSQAGLAVSVALAALMRPTDAVFLALPLLAVALLRRRLALLVAVGGGLLAGSAEWIVEAYVRFGGVGERLHLSSLNEGGLGLHWAVGDVLRSVNGPILCRPCDVSWNHKPLALAAWWLLLPLLVVGGVLVERRAGRFGTALLPALCGLSVAVPYLFLIDYSAPRFLLPAYALLLVPAAGLLAWLVTSGPPRRRRLLLLVVGVGLATHLVGQYRQLNQEVAYTVASRADQPYAVPQLARLGLTGDCLLTGEDAEPLGWYTGCRAVETSGNDTNITTAELLREATRQPTALLLYPGDEVPGYARTWTVHTVVGRDGRPNYLVHLPPR</sequence>
<feature type="transmembrane region" description="Helical" evidence="1">
    <location>
        <begin position="166"/>
        <end position="184"/>
    </location>
</feature>
<keyword evidence="1" id="KW-1133">Transmembrane helix</keyword>
<proteinExistence type="predicted"/>
<keyword evidence="1" id="KW-0812">Transmembrane</keyword>
<feature type="transmembrane region" description="Helical" evidence="1">
    <location>
        <begin position="385"/>
        <end position="402"/>
    </location>
</feature>
<keyword evidence="1" id="KW-0472">Membrane</keyword>
<accession>A0A1H7I8E7</accession>
<feature type="transmembrane region" description="Helical" evidence="1">
    <location>
        <begin position="327"/>
        <end position="347"/>
    </location>
</feature>
<feature type="transmembrane region" description="Helical" evidence="1">
    <location>
        <begin position="46"/>
        <end position="64"/>
    </location>
</feature>
<dbReference type="OrthoDB" id="3458595at2"/>
<keyword evidence="3" id="KW-1185">Reference proteome</keyword>
<dbReference type="eggNOG" id="ENOG5033PE4">
    <property type="taxonomic scope" value="Bacteria"/>
</dbReference>
<evidence type="ECO:0008006" key="4">
    <source>
        <dbReference type="Google" id="ProtNLM"/>
    </source>
</evidence>
<reference evidence="3" key="1">
    <citation type="submission" date="2016-10" db="EMBL/GenBank/DDBJ databases">
        <authorList>
            <person name="Varghese N."/>
        </authorList>
    </citation>
    <scope>NUCLEOTIDE SEQUENCE [LARGE SCALE GENOMIC DNA]</scope>
    <source>
        <strain evidence="3">DSM 45096 / BCRC 16803 / CGMCC 4.1857 / CIP 109030 / JCM 12277 / KCTC 19219 / NBRC 100920 / 33214</strain>
    </source>
</reference>
<feature type="transmembrane region" description="Helical" evidence="1">
    <location>
        <begin position="117"/>
        <end position="135"/>
    </location>
</feature>
<evidence type="ECO:0000313" key="2">
    <source>
        <dbReference type="EMBL" id="SEK58112.1"/>
    </source>
</evidence>
<feature type="transmembrane region" description="Helical" evidence="1">
    <location>
        <begin position="359"/>
        <end position="376"/>
    </location>
</feature>
<dbReference type="Proteomes" id="UP000183015">
    <property type="component" value="Unassembled WGS sequence"/>
</dbReference>
<protein>
    <recommendedName>
        <fullName evidence="4">Dolichyl-phosphate-mannose-protein mannosyltransferase</fullName>
    </recommendedName>
</protein>
<feature type="transmembrane region" description="Helical" evidence="1">
    <location>
        <begin position="142"/>
        <end position="160"/>
    </location>
</feature>
<gene>
    <name evidence="2" type="ORF">SAMN05414137_102523</name>
</gene>
<name>A0A1H7I8E7_STRJI</name>
<dbReference type="STRING" id="235985.SAMN05414137_102523"/>
<evidence type="ECO:0000256" key="1">
    <source>
        <dbReference type="SAM" id="Phobius"/>
    </source>
</evidence>
<dbReference type="EMBL" id="FOAZ01000002">
    <property type="protein sequence ID" value="SEK58112.1"/>
    <property type="molecule type" value="Genomic_DNA"/>
</dbReference>
<feature type="transmembrane region" description="Helical" evidence="1">
    <location>
        <begin position="301"/>
        <end position="320"/>
    </location>
</feature>
<dbReference type="AlphaFoldDB" id="A0A1H7I8E7"/>
<evidence type="ECO:0000313" key="3">
    <source>
        <dbReference type="Proteomes" id="UP000183015"/>
    </source>
</evidence>
<organism evidence="2 3">
    <name type="scientific">Streptacidiphilus jiangxiensis</name>
    <dbReference type="NCBI Taxonomy" id="235985"/>
    <lineage>
        <taxon>Bacteria</taxon>
        <taxon>Bacillati</taxon>
        <taxon>Actinomycetota</taxon>
        <taxon>Actinomycetes</taxon>
        <taxon>Kitasatosporales</taxon>
        <taxon>Streptomycetaceae</taxon>
        <taxon>Streptacidiphilus</taxon>
    </lineage>
</organism>